<dbReference type="OrthoDB" id="3183879at2"/>
<dbReference type="GO" id="GO:0015074">
    <property type="term" value="P:DNA integration"/>
    <property type="evidence" value="ECO:0007669"/>
    <property type="project" value="UniProtKB-KW"/>
</dbReference>
<feature type="domain" description="Tyr recombinase" evidence="10">
    <location>
        <begin position="150"/>
        <end position="333"/>
    </location>
</feature>
<keyword evidence="13" id="KW-1185">Reference proteome</keyword>
<keyword evidence="4" id="KW-0159">Chromosome partition</keyword>
<dbReference type="Gene3D" id="1.10.150.130">
    <property type="match status" value="1"/>
</dbReference>
<dbReference type="PANTHER" id="PTHR30349:SF77">
    <property type="entry name" value="TYROSINE RECOMBINASE XERC"/>
    <property type="match status" value="1"/>
</dbReference>
<reference evidence="13" key="1">
    <citation type="submission" date="2016-10" db="EMBL/GenBank/DDBJ databases">
        <authorList>
            <person name="Varghese N."/>
            <person name="Submissions S."/>
        </authorList>
    </citation>
    <scope>NUCLEOTIDE SEQUENCE [LARGE SCALE GENOMIC DNA]</scope>
    <source>
        <strain evidence="13">IBRC-M 10403</strain>
    </source>
</reference>
<keyword evidence="2" id="KW-0963">Cytoplasm</keyword>
<dbReference type="STRING" id="1271860.SAMN05216174_115144"/>
<evidence type="ECO:0000259" key="10">
    <source>
        <dbReference type="PROSITE" id="PS51898"/>
    </source>
</evidence>
<dbReference type="PROSITE" id="PS51900">
    <property type="entry name" value="CB"/>
    <property type="match status" value="1"/>
</dbReference>
<evidence type="ECO:0000256" key="9">
    <source>
        <dbReference type="PROSITE-ProRule" id="PRU01248"/>
    </source>
</evidence>
<accession>A0A1G6WS46</accession>
<dbReference type="SUPFAM" id="SSF56349">
    <property type="entry name" value="DNA breaking-rejoining enzymes"/>
    <property type="match status" value="1"/>
</dbReference>
<protein>
    <submittedName>
        <fullName evidence="12">Site-specific recombinase XerD</fullName>
    </submittedName>
</protein>
<dbReference type="GO" id="GO:0007059">
    <property type="term" value="P:chromosome segregation"/>
    <property type="evidence" value="ECO:0007669"/>
    <property type="project" value="UniProtKB-KW"/>
</dbReference>
<evidence type="ECO:0000313" key="13">
    <source>
        <dbReference type="Proteomes" id="UP000199501"/>
    </source>
</evidence>
<dbReference type="InterPro" id="IPR011010">
    <property type="entry name" value="DNA_brk_join_enz"/>
</dbReference>
<keyword evidence="6 9" id="KW-0238">DNA-binding</keyword>
<dbReference type="InterPro" id="IPR010998">
    <property type="entry name" value="Integrase_recombinase_N"/>
</dbReference>
<name>A0A1G6WS46_9PSEU</name>
<evidence type="ECO:0000256" key="5">
    <source>
        <dbReference type="ARBA" id="ARBA00022908"/>
    </source>
</evidence>
<evidence type="ECO:0000256" key="7">
    <source>
        <dbReference type="ARBA" id="ARBA00023172"/>
    </source>
</evidence>
<evidence type="ECO:0000256" key="2">
    <source>
        <dbReference type="ARBA" id="ARBA00022490"/>
    </source>
</evidence>
<dbReference type="Pfam" id="PF00589">
    <property type="entry name" value="Phage_integrase"/>
    <property type="match status" value="1"/>
</dbReference>
<evidence type="ECO:0000256" key="3">
    <source>
        <dbReference type="ARBA" id="ARBA00022618"/>
    </source>
</evidence>
<dbReference type="RefSeq" id="WP_091455712.1">
    <property type="nucleotide sequence ID" value="NZ_FMZZ01000015.1"/>
</dbReference>
<keyword evidence="8" id="KW-0131">Cell cycle</keyword>
<dbReference type="GO" id="GO:0003677">
    <property type="term" value="F:DNA binding"/>
    <property type="evidence" value="ECO:0007669"/>
    <property type="project" value="UniProtKB-UniRule"/>
</dbReference>
<gene>
    <name evidence="12" type="ORF">SAMN05216174_115144</name>
</gene>
<proteinExistence type="predicted"/>
<keyword evidence="7" id="KW-0233">DNA recombination</keyword>
<dbReference type="GO" id="GO:0005737">
    <property type="term" value="C:cytoplasm"/>
    <property type="evidence" value="ECO:0007669"/>
    <property type="project" value="UniProtKB-SubCell"/>
</dbReference>
<dbReference type="GO" id="GO:0051301">
    <property type="term" value="P:cell division"/>
    <property type="evidence" value="ECO:0007669"/>
    <property type="project" value="UniProtKB-KW"/>
</dbReference>
<dbReference type="Proteomes" id="UP000199501">
    <property type="component" value="Unassembled WGS sequence"/>
</dbReference>
<evidence type="ECO:0000313" key="12">
    <source>
        <dbReference type="EMBL" id="SDD68614.1"/>
    </source>
</evidence>
<evidence type="ECO:0000256" key="6">
    <source>
        <dbReference type="ARBA" id="ARBA00023125"/>
    </source>
</evidence>
<dbReference type="InterPro" id="IPR013762">
    <property type="entry name" value="Integrase-like_cat_sf"/>
</dbReference>
<comment type="subcellular location">
    <subcellularLocation>
        <location evidence="1">Cytoplasm</location>
    </subcellularLocation>
</comment>
<sequence length="339" mass="38658">MSYEPEPPLPINPTWSRYVIAWDRSLRSNNKPKSTRYNYELGVVQLANFYHWLAQGAPLDADAGEAHREWAEDWESRFTDIDIEAAAEDPCAVTKEHIQEYIYWMISTRSDSTAVNKFKVTKQFFRFLEEDDEIEFSPFTKLTLPKKGKKLTPILTDDQTEALLAECAGKDFRSLRNRALIETFLDTALRCAEMTTLTTEEVDLRLDRIKVHGKGAKERIVTFGDRTGRSLSKYDRARSKKPGAGLPYFWLDETGRKPLTIAGVKSMVHRLGDAAGVPSLYPHMFRHTFAHNWLLNGGSENGLMQICGWATRTMVDHYAAIAAATRALAEHKRLGIRDR</sequence>
<dbReference type="GO" id="GO:0006310">
    <property type="term" value="P:DNA recombination"/>
    <property type="evidence" value="ECO:0007669"/>
    <property type="project" value="UniProtKB-KW"/>
</dbReference>
<dbReference type="AlphaFoldDB" id="A0A1G6WS46"/>
<keyword evidence="3" id="KW-0132">Cell division</keyword>
<dbReference type="Gene3D" id="1.10.443.10">
    <property type="entry name" value="Intergrase catalytic core"/>
    <property type="match status" value="1"/>
</dbReference>
<keyword evidence="5" id="KW-0229">DNA integration</keyword>
<dbReference type="PANTHER" id="PTHR30349">
    <property type="entry name" value="PHAGE INTEGRASE-RELATED"/>
    <property type="match status" value="1"/>
</dbReference>
<dbReference type="InterPro" id="IPR002104">
    <property type="entry name" value="Integrase_catalytic"/>
</dbReference>
<evidence type="ECO:0000259" key="11">
    <source>
        <dbReference type="PROSITE" id="PS51900"/>
    </source>
</evidence>
<organism evidence="12 13">
    <name type="scientific">Actinokineospora iranica</name>
    <dbReference type="NCBI Taxonomy" id="1271860"/>
    <lineage>
        <taxon>Bacteria</taxon>
        <taxon>Bacillati</taxon>
        <taxon>Actinomycetota</taxon>
        <taxon>Actinomycetes</taxon>
        <taxon>Pseudonocardiales</taxon>
        <taxon>Pseudonocardiaceae</taxon>
        <taxon>Actinokineospora</taxon>
    </lineage>
</organism>
<dbReference type="InterPro" id="IPR050090">
    <property type="entry name" value="Tyrosine_recombinase_XerCD"/>
</dbReference>
<dbReference type="InterPro" id="IPR044068">
    <property type="entry name" value="CB"/>
</dbReference>
<dbReference type="PROSITE" id="PS51898">
    <property type="entry name" value="TYR_RECOMBINASE"/>
    <property type="match status" value="1"/>
</dbReference>
<feature type="domain" description="Core-binding (CB)" evidence="11">
    <location>
        <begin position="13"/>
        <end position="129"/>
    </location>
</feature>
<dbReference type="EMBL" id="FMZZ01000015">
    <property type="protein sequence ID" value="SDD68614.1"/>
    <property type="molecule type" value="Genomic_DNA"/>
</dbReference>
<evidence type="ECO:0000256" key="4">
    <source>
        <dbReference type="ARBA" id="ARBA00022829"/>
    </source>
</evidence>
<evidence type="ECO:0000256" key="1">
    <source>
        <dbReference type="ARBA" id="ARBA00004496"/>
    </source>
</evidence>
<evidence type="ECO:0000256" key="8">
    <source>
        <dbReference type="ARBA" id="ARBA00023306"/>
    </source>
</evidence>